<keyword evidence="3" id="KW-1185">Reference proteome</keyword>
<dbReference type="RefSeq" id="XP_056047774.1">
    <property type="nucleotide sequence ID" value="XM_056184738.1"/>
</dbReference>
<sequence length="204" mass="23126">MPFLKQFNKLTTARSSLAARAKALKAHFSEGVDDIRRRLRLPNRNSLSRAPCIPVLYGDDFRCTVCSLSGRSRRVPSVGRYVEDIPSGELIFRDELVADPNPAPRPRQVFPNGLYEDVPLEEVILRSERRVILSDILFKNVPDDEPDETPSPGLDSRTEQVLTSDTATLRDRNKLSQSSLWDTFFLAIFHDRLDKATPRSTDTN</sequence>
<accession>A0AAD7QZK5</accession>
<evidence type="ECO:0000313" key="2">
    <source>
        <dbReference type="EMBL" id="KAJ8104324.1"/>
    </source>
</evidence>
<organism evidence="2 3">
    <name type="scientific">Lipomyces tetrasporus</name>
    <dbReference type="NCBI Taxonomy" id="54092"/>
    <lineage>
        <taxon>Eukaryota</taxon>
        <taxon>Fungi</taxon>
        <taxon>Dikarya</taxon>
        <taxon>Ascomycota</taxon>
        <taxon>Saccharomycotina</taxon>
        <taxon>Lipomycetes</taxon>
        <taxon>Lipomycetales</taxon>
        <taxon>Lipomycetaceae</taxon>
        <taxon>Lipomyces</taxon>
    </lineage>
</organism>
<gene>
    <name evidence="2" type="ORF">POJ06DRAFT_17945</name>
</gene>
<proteinExistence type="predicted"/>
<reference evidence="2" key="1">
    <citation type="submission" date="2023-03" db="EMBL/GenBank/DDBJ databases">
        <title>Near-Complete genome sequence of Lipomyces tetrasporous NRRL Y-64009, an oleaginous yeast capable of growing on lignocellulosic hydrolysates.</title>
        <authorList>
            <consortium name="Lawrence Berkeley National Laboratory"/>
            <person name="Jagtap S.S."/>
            <person name="Liu J.-J."/>
            <person name="Walukiewicz H.E."/>
            <person name="Pangilinan J."/>
            <person name="Lipzen A."/>
            <person name="Ahrendt S."/>
            <person name="Koriabine M."/>
            <person name="Cobaugh K."/>
            <person name="Salamov A."/>
            <person name="Yoshinaga Y."/>
            <person name="Ng V."/>
            <person name="Daum C."/>
            <person name="Grigoriev I.V."/>
            <person name="Slininger P.J."/>
            <person name="Dien B.S."/>
            <person name="Jin Y.-S."/>
            <person name="Rao C.V."/>
        </authorList>
    </citation>
    <scope>NUCLEOTIDE SEQUENCE</scope>
    <source>
        <strain evidence="2">NRRL Y-64009</strain>
    </source>
</reference>
<dbReference type="GeneID" id="80879904"/>
<comment type="caution">
    <text evidence="2">The sequence shown here is derived from an EMBL/GenBank/DDBJ whole genome shotgun (WGS) entry which is preliminary data.</text>
</comment>
<dbReference type="AlphaFoldDB" id="A0AAD7QZK5"/>
<protein>
    <submittedName>
        <fullName evidence="2">Uncharacterized protein</fullName>
    </submittedName>
</protein>
<dbReference type="EMBL" id="JARPMG010000001">
    <property type="protein sequence ID" value="KAJ8104324.1"/>
    <property type="molecule type" value="Genomic_DNA"/>
</dbReference>
<feature type="region of interest" description="Disordered" evidence="1">
    <location>
        <begin position="141"/>
        <end position="160"/>
    </location>
</feature>
<evidence type="ECO:0000256" key="1">
    <source>
        <dbReference type="SAM" id="MobiDB-lite"/>
    </source>
</evidence>
<evidence type="ECO:0000313" key="3">
    <source>
        <dbReference type="Proteomes" id="UP001217417"/>
    </source>
</evidence>
<dbReference type="Proteomes" id="UP001217417">
    <property type="component" value="Unassembled WGS sequence"/>
</dbReference>
<name>A0AAD7QZK5_9ASCO</name>